<dbReference type="AlphaFoldDB" id="A0A518HSF7"/>
<dbReference type="KEGG" id="snep:Enr13x_35780"/>
<dbReference type="RefSeq" id="WP_197456088.1">
    <property type="nucleotide sequence ID" value="NZ_CP037423.1"/>
</dbReference>
<evidence type="ECO:0000313" key="1">
    <source>
        <dbReference type="EMBL" id="QDV43721.1"/>
    </source>
</evidence>
<reference evidence="1 2" key="1">
    <citation type="submission" date="2019-03" db="EMBL/GenBank/DDBJ databases">
        <title>Deep-cultivation of Planctomycetes and their phenomic and genomic characterization uncovers novel biology.</title>
        <authorList>
            <person name="Wiegand S."/>
            <person name="Jogler M."/>
            <person name="Boedeker C."/>
            <person name="Pinto D."/>
            <person name="Vollmers J."/>
            <person name="Rivas-Marin E."/>
            <person name="Kohn T."/>
            <person name="Peeters S.H."/>
            <person name="Heuer A."/>
            <person name="Rast P."/>
            <person name="Oberbeckmann S."/>
            <person name="Bunk B."/>
            <person name="Jeske O."/>
            <person name="Meyerdierks A."/>
            <person name="Storesund J.E."/>
            <person name="Kallscheuer N."/>
            <person name="Luecker S."/>
            <person name="Lage O.M."/>
            <person name="Pohl T."/>
            <person name="Merkel B.J."/>
            <person name="Hornburger P."/>
            <person name="Mueller R.-W."/>
            <person name="Bruemmer F."/>
            <person name="Labrenz M."/>
            <person name="Spormann A.M."/>
            <person name="Op den Camp H."/>
            <person name="Overmann J."/>
            <person name="Amann R."/>
            <person name="Jetten M.S.M."/>
            <person name="Mascher T."/>
            <person name="Medema M.H."/>
            <person name="Devos D.P."/>
            <person name="Kaster A.-K."/>
            <person name="Ovreas L."/>
            <person name="Rohde M."/>
            <person name="Galperin M.Y."/>
            <person name="Jogler C."/>
        </authorList>
    </citation>
    <scope>NUCLEOTIDE SEQUENCE [LARGE SCALE GENOMIC DNA]</scope>
    <source>
        <strain evidence="1 2">Enr13</strain>
    </source>
</reference>
<dbReference type="InterPro" id="IPR010144">
    <property type="entry name" value="CRISPR-assoc_prot_Csd1-typ"/>
</dbReference>
<protein>
    <submittedName>
        <fullName evidence="1">CRISPR-associated protein</fullName>
    </submittedName>
</protein>
<gene>
    <name evidence="1" type="ORF">Enr13x_35780</name>
</gene>
<keyword evidence="2" id="KW-1185">Reference proteome</keyword>
<dbReference type="EMBL" id="CP037423">
    <property type="protein sequence ID" value="QDV43721.1"/>
    <property type="molecule type" value="Genomic_DNA"/>
</dbReference>
<evidence type="ECO:0000313" key="2">
    <source>
        <dbReference type="Proteomes" id="UP000319004"/>
    </source>
</evidence>
<name>A0A518HSF7_9BACT</name>
<dbReference type="NCBIfam" id="TIGR01863">
    <property type="entry name" value="cas_Csd1"/>
    <property type="match status" value="1"/>
</dbReference>
<dbReference type="Proteomes" id="UP000319004">
    <property type="component" value="Chromosome"/>
</dbReference>
<accession>A0A518HSF7</accession>
<proteinExistence type="predicted"/>
<sequence length="618" mass="68880">MSMANAPLPPRHGIVPSLIGLYQRLADDDNHTIARPGFASQKVHFAIVLRRDGSLSAFRSVQQQNARGKLVPRQMLLFDSGSRSGTAIQPNFLWDNTGYVLGADDKGKAKRAGMLFDAFKAFHREVAETTDDESLAAVVRFLDSWQPEAAVKIENWDSIVGKNLVFQIEGETAYVHQSPRLIEYWSQRSQDTSEHSVTAPSLVDGRVKPIARLHPPIKGVAGAGTTGAAIVSFNQVSFESYGKKQSFNSPLSETEAFQYTTALNYLLADSSRRVQIGDATMLFWSDSPSTEAEDLAFELFAESPTPKEPTSDDLVLIDRIKHFLQAARDGTLADQISDANAGFYVLGLSPNKSRLSVRFWWNDSVEVWANRLAVHVDDLRIAGLSDNRFPVVRSLASQTVRDPKETPPELAGAITRSILQGAKYPDELWRSVVRRCRVDRNVTPIRAAILKACLNRSVRLRQPERSTDTSEIGVARAGQRFVDYSLNQEMPSNAYQIGRLLGALDLVHLASTDNRIKESAAARMLSVAVATPASVIPRLVKLYQLHRTNLPEDPAEARQRKVRTRRTFERSVADIFLQIQRFPSNLSDREQALALLGFYQQRQHFFRLQEPDPEAGSA</sequence>
<dbReference type="Pfam" id="PF09709">
    <property type="entry name" value="Cas_Csd1"/>
    <property type="match status" value="1"/>
</dbReference>
<organism evidence="1 2">
    <name type="scientific">Stieleria neptunia</name>
    <dbReference type="NCBI Taxonomy" id="2527979"/>
    <lineage>
        <taxon>Bacteria</taxon>
        <taxon>Pseudomonadati</taxon>
        <taxon>Planctomycetota</taxon>
        <taxon>Planctomycetia</taxon>
        <taxon>Pirellulales</taxon>
        <taxon>Pirellulaceae</taxon>
        <taxon>Stieleria</taxon>
    </lineage>
</organism>